<reference evidence="1 2" key="1">
    <citation type="submission" date="2020-09" db="EMBL/GenBank/DDBJ databases">
        <title>Genomic characterization of a novel Parvarchaeota family in acid mine drainage sediments.</title>
        <authorList>
            <person name="Luo Z.-H."/>
        </authorList>
    </citation>
    <scope>NUCLEOTIDE SEQUENCE [LARGE SCALE GENOMIC DNA]</scope>
    <source>
        <strain evidence="1">TL1-5_bins.178</strain>
    </source>
</reference>
<dbReference type="Proteomes" id="UP000763484">
    <property type="component" value="Unassembled WGS sequence"/>
</dbReference>
<protein>
    <submittedName>
        <fullName evidence="1">Uncharacterized protein</fullName>
    </submittedName>
</protein>
<accession>A0A8T3UYY5</accession>
<organism evidence="1 2">
    <name type="scientific">Candidatus Acidifodinimicrobium mancum</name>
    <dbReference type="NCBI Taxonomy" id="2898728"/>
    <lineage>
        <taxon>Archaea</taxon>
        <taxon>Candidatus Parvarchaeota</taxon>
        <taxon>Candidatus Acidifodinimicrobiaceae</taxon>
        <taxon>Candidatus Acidifodinimicrobium</taxon>
    </lineage>
</organism>
<dbReference type="EMBL" id="JADFAQ010000019">
    <property type="protein sequence ID" value="MBE5728024.1"/>
    <property type="molecule type" value="Genomic_DNA"/>
</dbReference>
<name>A0A8T3UYY5_9ARCH</name>
<gene>
    <name evidence="1" type="ORF">IHE50_01235</name>
</gene>
<proteinExistence type="predicted"/>
<comment type="caution">
    <text evidence="1">The sequence shown here is derived from an EMBL/GenBank/DDBJ whole genome shotgun (WGS) entry which is preliminary data.</text>
</comment>
<feature type="non-terminal residue" evidence="1">
    <location>
        <position position="1"/>
    </location>
</feature>
<sequence>TSMPFANVSIYNDSLNFTVSALKNTTQKLNVSVGLTVSKLNGTGYYPSISASSIRGSTLTCFASQDNLNDFSVYWFVQPSSPSNINYLLKAVYGQTSPYQNEVIDRWRGILFMPFSSPVVLNYNNVPYYPGSTVSFEAQRASVQTTQTSSYKEAILYFGNGQESSLYSNLNDSYYFFNTTANTGIKFSNMFSPPTDAYGFKMVADAGSNDPSIIRIASVKILTNPNPFSNIAVTISPGVGCAFTPQNLITNSSGVVSVSSSYINNNCRSVQGQNYTISIRSKGGPFTVSMYNSSYINMSNISQNHAYVIAANFSRGNNDTGYYNTTLIMPNSSVSLANGASFVFSYTPLSTINKNVDAYLYYINGSPFSCNFVNKGIGVNDSSVSQIGLGEYSLGSGQIFCNAPNQFSYIRAVMFNASNNEYLGSSDIGSGLTVNYLNATRLYITYNGQPINSQNATLINIVYNNGSPKPETCFEGKIVVGGILNASSNYPCSNYFTGGSPGSGFNYDLIVYLSNGGSVSPVSVYLSNITASELTMGNMIARSLDVIADDPSSLQNMSFSSTIPTGLPIQFSLPLQLLGSSCNLLRITEYGNYPYEELPYQVVQSQSNICTYMFMPVIGKQNYTLLEGTGEPSVNYPSNWLNYSSYNGYYGIKTSNGAFNLFPECRPGYGPCLSNTTIYGQSVGNTLINNVSVEPSSVSVSLVEQGPIMDCFDVSFTSSQTINNGVTGFGQINYNLNSLYLITNPTENFISSYCFFNGGNIVLDSIYGQGNPVNFFVENSLNGNFSLAETNNALTLNVSKPIQTSCSQYSTVTYTKAVATYHSIQINPADYFNSHCLVLQSQARELQDYSNTININPITLNPNENGFYCLYTGTPATYSNNVGTSAPSFTDNTNVTTGLGFLYNPGNYNITFTEPSGQKYTTTYYGLCKLPAQSGGSYTYTTLSEPQFYLNGAQQPYDGSLAENKEINSSAAYPYSSALYNPNGGVMINSCPVNTTISSYTPCISSLSFTPVNNNLNYGGLECIPTAATTGSNYPIGGGCLIDSTYSCAPTAGTIYNSYPGNFSFGGFVSSTGNLPFSYSSGSRIPTSAPSQVSASFSCGGSANVTEVLTIENASNTTKVLGSCSAWLPESVSCSYSDGSVSGTTCSPAFITPGTMNENPLTFTSECSMITSPSDYYTFPYSSGNCPTSFNGSSVVLVPSAVTGVAPADMYISSTPISFTQSEPTAFNPTTFLCGNETNNIATNVQSGWTWHSFTLQNNNIPTTGNAATLPDIGGCEACRYTYALSNPTITNQSVPEGGIQYTYSCPSGSSGSILSCQSYGAPARSTNQSLNYTPSLCTGSTFKESYKSETFTSNSPQYGATCLSCAALPQGVNASAYQAPSPQYNCFAYANPKNSTSESSFALQYSYTSNIGVGLGIINSTSPLNVYIPGNNNAKTKDFYMTSLSVSQHELINEFTQLYPFKPLESAIESVAMFESPLYPYDLLSTLMLQYPYFAISGVPGFVNGSELDYAMNIFSGGTQGNCPGSLTQGNNGIFSLGEGALCDGGALPSTYSNGIYLLLGGLNEGVHSVQFYSVKNSSVNSPPSVSLYSSSGVATNLNTKCSNGNSRVFSTLYKGAGTQLNITSDEDCNNINSALYGYIVNCIYQGNNNQTYAVYSNYYMAYNLPTVWNISYTLLVSPKSYNVIPVPIYEINTSTGPHLSIYPPK</sequence>
<evidence type="ECO:0000313" key="2">
    <source>
        <dbReference type="Proteomes" id="UP000763484"/>
    </source>
</evidence>
<evidence type="ECO:0000313" key="1">
    <source>
        <dbReference type="EMBL" id="MBE5728024.1"/>
    </source>
</evidence>